<dbReference type="EMBL" id="JAGKQM010000013">
    <property type="protein sequence ID" value="KAH0888230.1"/>
    <property type="molecule type" value="Genomic_DNA"/>
</dbReference>
<name>A0ABQ8A6S1_BRANA</name>
<dbReference type="Proteomes" id="UP000824890">
    <property type="component" value="Unassembled WGS sequence"/>
</dbReference>
<proteinExistence type="predicted"/>
<sequence>MCSQVTPAELFLYHPSLSMLGGFTHSPNVWLQVKWDKEDETHVTHLP</sequence>
<evidence type="ECO:0000313" key="2">
    <source>
        <dbReference type="Proteomes" id="UP000824890"/>
    </source>
</evidence>
<gene>
    <name evidence="1" type="ORF">HID58_050659</name>
</gene>
<organism evidence="1 2">
    <name type="scientific">Brassica napus</name>
    <name type="common">Rape</name>
    <dbReference type="NCBI Taxonomy" id="3708"/>
    <lineage>
        <taxon>Eukaryota</taxon>
        <taxon>Viridiplantae</taxon>
        <taxon>Streptophyta</taxon>
        <taxon>Embryophyta</taxon>
        <taxon>Tracheophyta</taxon>
        <taxon>Spermatophyta</taxon>
        <taxon>Magnoliopsida</taxon>
        <taxon>eudicotyledons</taxon>
        <taxon>Gunneridae</taxon>
        <taxon>Pentapetalae</taxon>
        <taxon>rosids</taxon>
        <taxon>malvids</taxon>
        <taxon>Brassicales</taxon>
        <taxon>Brassicaceae</taxon>
        <taxon>Brassiceae</taxon>
        <taxon>Brassica</taxon>
    </lineage>
</organism>
<protein>
    <submittedName>
        <fullName evidence="1">Uncharacterized protein</fullName>
    </submittedName>
</protein>
<reference evidence="1 2" key="1">
    <citation type="submission" date="2021-05" db="EMBL/GenBank/DDBJ databases">
        <title>Genome Assembly of Synthetic Allotetraploid Brassica napus Reveals Homoeologous Exchanges between Subgenomes.</title>
        <authorList>
            <person name="Davis J.T."/>
        </authorList>
    </citation>
    <scope>NUCLEOTIDE SEQUENCE [LARGE SCALE GENOMIC DNA]</scope>
    <source>
        <strain evidence="2">cv. Da-Ae</strain>
        <tissue evidence="1">Seedling</tissue>
    </source>
</reference>
<comment type="caution">
    <text evidence="1">The sequence shown here is derived from an EMBL/GenBank/DDBJ whole genome shotgun (WGS) entry which is preliminary data.</text>
</comment>
<evidence type="ECO:0000313" key="1">
    <source>
        <dbReference type="EMBL" id="KAH0888230.1"/>
    </source>
</evidence>
<accession>A0ABQ8A6S1</accession>
<keyword evidence="2" id="KW-1185">Reference proteome</keyword>